<evidence type="ECO:0000256" key="1">
    <source>
        <dbReference type="SAM" id="Phobius"/>
    </source>
</evidence>
<dbReference type="Pfam" id="PF01478">
    <property type="entry name" value="Peptidase_A24"/>
    <property type="match status" value="1"/>
</dbReference>
<sequence>MSSFLVLIWLVVVAVGDLRTGRIATVLVWPGVAATVGMSIEHPGVLAAALATATPYLLAALARACGGGDLKLAFVVGGMIGDVGTGLMVVVSAAVVTAMAHLRGPARETGRPHGPALVTAALCALGIE</sequence>
<comment type="caution">
    <text evidence="3">The sequence shown here is derived from an EMBL/GenBank/DDBJ whole genome shotgun (WGS) entry which is preliminary data.</text>
</comment>
<keyword evidence="1" id="KW-0472">Membrane</keyword>
<dbReference type="Proteomes" id="UP000602395">
    <property type="component" value="Unassembled WGS sequence"/>
</dbReference>
<dbReference type="InterPro" id="IPR000045">
    <property type="entry name" value="Prepilin_IV_endopep_pep"/>
</dbReference>
<reference evidence="3 4" key="1">
    <citation type="submission" date="2020-09" db="EMBL/GenBank/DDBJ databases">
        <title>Novel species in genus Gordonia.</title>
        <authorList>
            <person name="Zhang G."/>
        </authorList>
    </citation>
    <scope>NUCLEOTIDE SEQUENCE [LARGE SCALE GENOMIC DNA]</scope>
    <source>
        <strain evidence="3 4">ON-33</strain>
    </source>
</reference>
<keyword evidence="4" id="KW-1185">Reference proteome</keyword>
<feature type="transmembrane region" description="Helical" evidence="1">
    <location>
        <begin position="74"/>
        <end position="102"/>
    </location>
</feature>
<feature type="transmembrane region" description="Helical" evidence="1">
    <location>
        <begin position="43"/>
        <end position="62"/>
    </location>
</feature>
<gene>
    <name evidence="3" type="ORF">IDF66_20170</name>
</gene>
<protein>
    <submittedName>
        <fullName evidence="3">Prepilin peptidase</fullName>
    </submittedName>
</protein>
<name>A0ABR7WHD8_9ACTN</name>
<accession>A0ABR7WHD8</accession>
<proteinExistence type="predicted"/>
<keyword evidence="1" id="KW-1133">Transmembrane helix</keyword>
<feature type="domain" description="Prepilin type IV endopeptidase peptidase" evidence="2">
    <location>
        <begin position="5"/>
        <end position="98"/>
    </location>
</feature>
<dbReference type="RefSeq" id="WP_190268325.1">
    <property type="nucleotide sequence ID" value="NZ_BAABAD010000004.1"/>
</dbReference>
<organism evidence="3 4">
    <name type="scientific">Gordonia hankookensis</name>
    <dbReference type="NCBI Taxonomy" id="589403"/>
    <lineage>
        <taxon>Bacteria</taxon>
        <taxon>Bacillati</taxon>
        <taxon>Actinomycetota</taxon>
        <taxon>Actinomycetes</taxon>
        <taxon>Mycobacteriales</taxon>
        <taxon>Gordoniaceae</taxon>
        <taxon>Gordonia</taxon>
    </lineage>
</organism>
<evidence type="ECO:0000313" key="4">
    <source>
        <dbReference type="Proteomes" id="UP000602395"/>
    </source>
</evidence>
<evidence type="ECO:0000313" key="3">
    <source>
        <dbReference type="EMBL" id="MBD1321898.1"/>
    </source>
</evidence>
<evidence type="ECO:0000259" key="2">
    <source>
        <dbReference type="Pfam" id="PF01478"/>
    </source>
</evidence>
<dbReference type="Gene3D" id="1.20.120.1220">
    <property type="match status" value="1"/>
</dbReference>
<keyword evidence="1" id="KW-0812">Transmembrane</keyword>
<dbReference type="EMBL" id="JACWMS010000004">
    <property type="protein sequence ID" value="MBD1321898.1"/>
    <property type="molecule type" value="Genomic_DNA"/>
</dbReference>